<evidence type="ECO:0000256" key="3">
    <source>
        <dbReference type="ARBA" id="ARBA00022448"/>
    </source>
</evidence>
<keyword evidence="6" id="KW-0653">Protein transport</keyword>
<reference evidence="12" key="1">
    <citation type="submission" date="2021-10" db="EMBL/GenBank/DDBJ databases">
        <title>De novo Genome Assembly of Clathrus columnatus (Basidiomycota, Fungi) Using Illumina and Nanopore Sequence Data.</title>
        <authorList>
            <person name="Ogiso-Tanaka E."/>
            <person name="Itagaki H."/>
            <person name="Hosoya T."/>
            <person name="Hosaka K."/>
        </authorList>
    </citation>
    <scope>NUCLEOTIDE SEQUENCE</scope>
    <source>
        <strain evidence="12">MO-923</strain>
    </source>
</reference>
<evidence type="ECO:0000256" key="11">
    <source>
        <dbReference type="SAM" id="Phobius"/>
    </source>
</evidence>
<evidence type="ECO:0000256" key="1">
    <source>
        <dbReference type="ARBA" id="ARBA00004572"/>
    </source>
</evidence>
<feature type="compositionally biased region" description="Polar residues" evidence="10">
    <location>
        <begin position="167"/>
        <end position="182"/>
    </location>
</feature>
<evidence type="ECO:0000256" key="8">
    <source>
        <dbReference type="ARBA" id="ARBA00023128"/>
    </source>
</evidence>
<dbReference type="GO" id="GO:0030150">
    <property type="term" value="P:protein import into mitochondrial matrix"/>
    <property type="evidence" value="ECO:0007669"/>
    <property type="project" value="TreeGrafter"/>
</dbReference>
<keyword evidence="3" id="KW-0813">Transport</keyword>
<organism evidence="12 13">
    <name type="scientific">Clathrus columnatus</name>
    <dbReference type="NCBI Taxonomy" id="1419009"/>
    <lineage>
        <taxon>Eukaryota</taxon>
        <taxon>Fungi</taxon>
        <taxon>Dikarya</taxon>
        <taxon>Basidiomycota</taxon>
        <taxon>Agaricomycotina</taxon>
        <taxon>Agaricomycetes</taxon>
        <taxon>Phallomycetidae</taxon>
        <taxon>Phallales</taxon>
        <taxon>Clathraceae</taxon>
        <taxon>Clathrus</taxon>
    </lineage>
</organism>
<evidence type="ECO:0000256" key="2">
    <source>
        <dbReference type="ARBA" id="ARBA00005792"/>
    </source>
</evidence>
<keyword evidence="8" id="KW-0496">Mitochondrion</keyword>
<dbReference type="GO" id="GO:0006886">
    <property type="term" value="P:intracellular protein transport"/>
    <property type="evidence" value="ECO:0007669"/>
    <property type="project" value="InterPro"/>
</dbReference>
<sequence length="192" mass="21807">MSLNQTIRTAGLVTAIAALVGYAIYFDYKRRNDVDFRKKLRRQQKKVTKSAIAEQGTSNPEITQAELLQKVRAIKKEKFPTSAEEREQYFTTHVNQAEQLHLRGEELPSALHFYRALCVYPNPTDLLQLYQRVISPPVFKLLIEMWTLGATDTISSDDLGSPETKPKTTASGPSSETSSQEWENLMDSNIRL</sequence>
<comment type="subcellular location">
    <subcellularLocation>
        <location evidence="1">Mitochondrion outer membrane</location>
        <topology evidence="1">Single-pass membrane protein</topology>
    </subcellularLocation>
</comment>
<dbReference type="GO" id="GO:0016031">
    <property type="term" value="P:tRNA import into mitochondrion"/>
    <property type="evidence" value="ECO:0007669"/>
    <property type="project" value="TreeGrafter"/>
</dbReference>
<evidence type="ECO:0000256" key="10">
    <source>
        <dbReference type="SAM" id="MobiDB-lite"/>
    </source>
</evidence>
<evidence type="ECO:0000256" key="9">
    <source>
        <dbReference type="ARBA" id="ARBA00023136"/>
    </source>
</evidence>
<dbReference type="InterPro" id="IPR023392">
    <property type="entry name" value="Tom20_dom_sf"/>
</dbReference>
<dbReference type="Proteomes" id="UP001050691">
    <property type="component" value="Unassembled WGS sequence"/>
</dbReference>
<dbReference type="AlphaFoldDB" id="A0AAV5A311"/>
<evidence type="ECO:0000313" key="13">
    <source>
        <dbReference type="Proteomes" id="UP001050691"/>
    </source>
</evidence>
<dbReference type="GO" id="GO:0006605">
    <property type="term" value="P:protein targeting"/>
    <property type="evidence" value="ECO:0007669"/>
    <property type="project" value="InterPro"/>
</dbReference>
<dbReference type="Gene3D" id="1.20.960.10">
    <property type="entry name" value="Mitochondrial outer membrane translocase complex, subunit Tom20 domain"/>
    <property type="match status" value="1"/>
</dbReference>
<accession>A0AAV5A311</accession>
<evidence type="ECO:0000256" key="7">
    <source>
        <dbReference type="ARBA" id="ARBA00022989"/>
    </source>
</evidence>
<feature type="region of interest" description="Disordered" evidence="10">
    <location>
        <begin position="153"/>
        <end position="192"/>
    </location>
</feature>
<comment type="similarity">
    <text evidence="2">Belongs to the Tom20 family.</text>
</comment>
<evidence type="ECO:0008006" key="14">
    <source>
        <dbReference type="Google" id="ProtNLM"/>
    </source>
</evidence>
<name>A0AAV5A311_9AGAM</name>
<dbReference type="EMBL" id="BPWL01000002">
    <property type="protein sequence ID" value="GJJ07406.1"/>
    <property type="molecule type" value="Genomic_DNA"/>
</dbReference>
<keyword evidence="9 11" id="KW-0472">Membrane</keyword>
<keyword evidence="5" id="KW-1000">Mitochondrion outer membrane</keyword>
<dbReference type="SUPFAM" id="SSF47157">
    <property type="entry name" value="Mitochondrial import receptor subunit Tom20"/>
    <property type="match status" value="1"/>
</dbReference>
<evidence type="ECO:0000256" key="6">
    <source>
        <dbReference type="ARBA" id="ARBA00022927"/>
    </source>
</evidence>
<comment type="caution">
    <text evidence="12">The sequence shown here is derived from an EMBL/GenBank/DDBJ whole genome shotgun (WGS) entry which is preliminary data.</text>
</comment>
<keyword evidence="7 11" id="KW-1133">Transmembrane helix</keyword>
<dbReference type="InterPro" id="IPR002056">
    <property type="entry name" value="MAS20"/>
</dbReference>
<feature type="transmembrane region" description="Helical" evidence="11">
    <location>
        <begin position="6"/>
        <end position="28"/>
    </location>
</feature>
<dbReference type="GO" id="GO:0030943">
    <property type="term" value="F:mitochondrion targeting sequence binding"/>
    <property type="evidence" value="ECO:0007669"/>
    <property type="project" value="TreeGrafter"/>
</dbReference>
<keyword evidence="4 11" id="KW-0812">Transmembrane</keyword>
<gene>
    <name evidence="12" type="ORF">Clacol_001608</name>
</gene>
<evidence type="ECO:0000256" key="4">
    <source>
        <dbReference type="ARBA" id="ARBA00022692"/>
    </source>
</evidence>
<evidence type="ECO:0000313" key="12">
    <source>
        <dbReference type="EMBL" id="GJJ07406.1"/>
    </source>
</evidence>
<evidence type="ECO:0000256" key="5">
    <source>
        <dbReference type="ARBA" id="ARBA00022787"/>
    </source>
</evidence>
<keyword evidence="13" id="KW-1185">Reference proteome</keyword>
<dbReference type="PANTHER" id="PTHR12430">
    <property type="entry name" value="MITOCHONDRIAL IMPORT RECEPTOR SUBUNIT TOM20"/>
    <property type="match status" value="1"/>
</dbReference>
<proteinExistence type="inferred from homology"/>
<dbReference type="PANTHER" id="PTHR12430:SF0">
    <property type="entry name" value="TRANSLOCASE OF OUTER MITOCHONDRIAL MEMBRANE 20"/>
    <property type="match status" value="1"/>
</dbReference>
<dbReference type="GO" id="GO:0005742">
    <property type="term" value="C:mitochondrial outer membrane translocase complex"/>
    <property type="evidence" value="ECO:0007669"/>
    <property type="project" value="InterPro"/>
</dbReference>
<dbReference type="Pfam" id="PF02064">
    <property type="entry name" value="MAS20"/>
    <property type="match status" value="1"/>
</dbReference>
<dbReference type="GO" id="GO:0008320">
    <property type="term" value="F:protein transmembrane transporter activity"/>
    <property type="evidence" value="ECO:0007669"/>
    <property type="project" value="TreeGrafter"/>
</dbReference>
<protein>
    <recommendedName>
        <fullName evidence="14">Mitochondrial import receptor subunit TOM20</fullName>
    </recommendedName>
</protein>
<dbReference type="PRINTS" id="PR00351">
    <property type="entry name" value="OM20RECEPTOR"/>
</dbReference>